<evidence type="ECO:0000313" key="2">
    <source>
        <dbReference type="Proteomes" id="UP001372338"/>
    </source>
</evidence>
<dbReference type="EMBL" id="JAYWIO010000008">
    <property type="protein sequence ID" value="KAK7244654.1"/>
    <property type="molecule type" value="Genomic_DNA"/>
</dbReference>
<accession>A0AAN9E186</accession>
<dbReference type="AlphaFoldDB" id="A0AAN9E186"/>
<gene>
    <name evidence="1" type="ORF">RIF29_39479</name>
</gene>
<sequence>MTVIPRTVFMNYNGERRWLRKGEDDTASEGHEDVDHLWQWVTMRTSILKPEDPPVPLLPDSIDTSCDHCHYNLPPFLVPETMLQPP</sequence>
<name>A0AAN9E186_CROPI</name>
<protein>
    <submittedName>
        <fullName evidence="1">Uncharacterized protein</fullName>
    </submittedName>
</protein>
<proteinExistence type="predicted"/>
<keyword evidence="2" id="KW-1185">Reference proteome</keyword>
<organism evidence="1 2">
    <name type="scientific">Crotalaria pallida</name>
    <name type="common">Smooth rattlebox</name>
    <name type="synonym">Crotalaria striata</name>
    <dbReference type="NCBI Taxonomy" id="3830"/>
    <lineage>
        <taxon>Eukaryota</taxon>
        <taxon>Viridiplantae</taxon>
        <taxon>Streptophyta</taxon>
        <taxon>Embryophyta</taxon>
        <taxon>Tracheophyta</taxon>
        <taxon>Spermatophyta</taxon>
        <taxon>Magnoliopsida</taxon>
        <taxon>eudicotyledons</taxon>
        <taxon>Gunneridae</taxon>
        <taxon>Pentapetalae</taxon>
        <taxon>rosids</taxon>
        <taxon>fabids</taxon>
        <taxon>Fabales</taxon>
        <taxon>Fabaceae</taxon>
        <taxon>Papilionoideae</taxon>
        <taxon>50 kb inversion clade</taxon>
        <taxon>genistoids sensu lato</taxon>
        <taxon>core genistoids</taxon>
        <taxon>Crotalarieae</taxon>
        <taxon>Crotalaria</taxon>
    </lineage>
</organism>
<evidence type="ECO:0000313" key="1">
    <source>
        <dbReference type="EMBL" id="KAK7244654.1"/>
    </source>
</evidence>
<comment type="caution">
    <text evidence="1">The sequence shown here is derived from an EMBL/GenBank/DDBJ whole genome shotgun (WGS) entry which is preliminary data.</text>
</comment>
<dbReference type="Proteomes" id="UP001372338">
    <property type="component" value="Unassembled WGS sequence"/>
</dbReference>
<reference evidence="1 2" key="1">
    <citation type="submission" date="2024-01" db="EMBL/GenBank/DDBJ databases">
        <title>The genomes of 5 underutilized Papilionoideae crops provide insights into root nodulation and disease resistanc.</title>
        <authorList>
            <person name="Yuan L."/>
        </authorList>
    </citation>
    <scope>NUCLEOTIDE SEQUENCE [LARGE SCALE GENOMIC DNA]</scope>
    <source>
        <strain evidence="1">ZHUSHIDOU_FW_LH</strain>
        <tissue evidence="1">Leaf</tissue>
    </source>
</reference>